<dbReference type="EMBL" id="JBIAQY010000033">
    <property type="protein sequence ID" value="MFF3574952.1"/>
    <property type="molecule type" value="Genomic_DNA"/>
</dbReference>
<feature type="region of interest" description="Disordered" evidence="7">
    <location>
        <begin position="446"/>
        <end position="466"/>
    </location>
</feature>
<keyword evidence="1 6" id="KW-1003">Cell membrane</keyword>
<dbReference type="InterPro" id="IPR018910">
    <property type="entry name" value="LpqB_C"/>
</dbReference>
<evidence type="ECO:0000313" key="10">
    <source>
        <dbReference type="Proteomes" id="UP001601992"/>
    </source>
</evidence>
<dbReference type="InterPro" id="IPR023959">
    <property type="entry name" value="LpqB"/>
</dbReference>
<dbReference type="Proteomes" id="UP001601992">
    <property type="component" value="Unassembled WGS sequence"/>
</dbReference>
<dbReference type="InterPro" id="IPR019606">
    <property type="entry name" value="GerMN"/>
</dbReference>
<keyword evidence="3 6" id="KW-0472">Membrane</keyword>
<dbReference type="Pfam" id="PF10647">
    <property type="entry name" value="Gmad1"/>
    <property type="match status" value="1"/>
</dbReference>
<feature type="compositionally biased region" description="Polar residues" evidence="7">
    <location>
        <begin position="446"/>
        <end position="465"/>
    </location>
</feature>
<evidence type="ECO:0000256" key="6">
    <source>
        <dbReference type="HAMAP-Rule" id="MF_01373"/>
    </source>
</evidence>
<gene>
    <name evidence="6 9" type="primary">lpqB</name>
    <name evidence="9" type="ORF">ACFYXQ_45135</name>
</gene>
<accession>A0ABW6SF88</accession>
<dbReference type="RefSeq" id="WP_174435074.1">
    <property type="nucleotide sequence ID" value="NZ_JBIAQY010000033.1"/>
</dbReference>
<dbReference type="SMART" id="SM00909">
    <property type="entry name" value="Germane"/>
    <property type="match status" value="1"/>
</dbReference>
<evidence type="ECO:0000256" key="3">
    <source>
        <dbReference type="ARBA" id="ARBA00023136"/>
    </source>
</evidence>
<dbReference type="InterPro" id="IPR059026">
    <property type="entry name" value="LpqB_N"/>
</dbReference>
<comment type="similarity">
    <text evidence="6">Belongs to the LpqB lipoprotein family.</text>
</comment>
<feature type="domain" description="GerMN" evidence="8">
    <location>
        <begin position="211"/>
        <end position="309"/>
    </location>
</feature>
<organism evidence="9 10">
    <name type="scientific">Nocardia jiangxiensis</name>
    <dbReference type="NCBI Taxonomy" id="282685"/>
    <lineage>
        <taxon>Bacteria</taxon>
        <taxon>Bacillati</taxon>
        <taxon>Actinomycetota</taxon>
        <taxon>Actinomycetes</taxon>
        <taxon>Mycobacteriales</taxon>
        <taxon>Nocardiaceae</taxon>
        <taxon>Nocardia</taxon>
    </lineage>
</organism>
<evidence type="ECO:0000256" key="5">
    <source>
        <dbReference type="ARBA" id="ARBA00023288"/>
    </source>
</evidence>
<dbReference type="InterPro" id="IPR011044">
    <property type="entry name" value="Quino_amine_DH_bsu"/>
</dbReference>
<evidence type="ECO:0000313" key="9">
    <source>
        <dbReference type="EMBL" id="MFF3574952.1"/>
    </source>
</evidence>
<protein>
    <recommendedName>
        <fullName evidence="6">Lipoprotein LpqB</fullName>
    </recommendedName>
</protein>
<name>A0ABW6SF88_9NOCA</name>
<dbReference type="SUPFAM" id="SSF50969">
    <property type="entry name" value="YVTN repeat-like/Quinoprotein amine dehydrogenase"/>
    <property type="match status" value="1"/>
</dbReference>
<proteinExistence type="inferred from homology"/>
<keyword evidence="4 6" id="KW-0564">Palmitate</keyword>
<evidence type="ECO:0000256" key="2">
    <source>
        <dbReference type="ARBA" id="ARBA00022729"/>
    </source>
</evidence>
<evidence type="ECO:0000259" key="8">
    <source>
        <dbReference type="SMART" id="SM00909"/>
    </source>
</evidence>
<dbReference type="PROSITE" id="PS51257">
    <property type="entry name" value="PROKAR_LIPOPROTEIN"/>
    <property type="match status" value="1"/>
</dbReference>
<keyword evidence="10" id="KW-1185">Reference proteome</keyword>
<reference evidence="9 10" key="1">
    <citation type="submission" date="2024-10" db="EMBL/GenBank/DDBJ databases">
        <title>The Natural Products Discovery Center: Release of the First 8490 Sequenced Strains for Exploring Actinobacteria Biosynthetic Diversity.</title>
        <authorList>
            <person name="Kalkreuter E."/>
            <person name="Kautsar S.A."/>
            <person name="Yang D."/>
            <person name="Bader C.D."/>
            <person name="Teijaro C.N."/>
            <person name="Fluegel L."/>
            <person name="Davis C.M."/>
            <person name="Simpson J.R."/>
            <person name="Lauterbach L."/>
            <person name="Steele A.D."/>
            <person name="Gui C."/>
            <person name="Meng S."/>
            <person name="Li G."/>
            <person name="Viehrig K."/>
            <person name="Ye F."/>
            <person name="Su P."/>
            <person name="Kiefer A.F."/>
            <person name="Nichols A."/>
            <person name="Cepeda A.J."/>
            <person name="Yan W."/>
            <person name="Fan B."/>
            <person name="Jiang Y."/>
            <person name="Adhikari A."/>
            <person name="Zheng C.-J."/>
            <person name="Schuster L."/>
            <person name="Cowan T.M."/>
            <person name="Smanski M.J."/>
            <person name="Chevrette M.G."/>
            <person name="De Carvalho L.P.S."/>
            <person name="Shen B."/>
        </authorList>
    </citation>
    <scope>NUCLEOTIDE SEQUENCE [LARGE SCALE GENOMIC DNA]</scope>
    <source>
        <strain evidence="9 10">NPDC002593</strain>
    </source>
</reference>
<evidence type="ECO:0000256" key="1">
    <source>
        <dbReference type="ARBA" id="ARBA00022475"/>
    </source>
</evidence>
<keyword evidence="2 6" id="KW-0732">Signal</keyword>
<dbReference type="HAMAP" id="MF_01373">
    <property type="entry name" value="LpqB_lipoprot"/>
    <property type="match status" value="1"/>
</dbReference>
<dbReference type="Pfam" id="PF10646">
    <property type="entry name" value="Germane"/>
    <property type="match status" value="1"/>
</dbReference>
<dbReference type="Pfam" id="PF25976">
    <property type="entry name" value="LpqB_N"/>
    <property type="match status" value="1"/>
</dbReference>
<comment type="caution">
    <text evidence="9">The sequence shown here is derived from an EMBL/GenBank/DDBJ whole genome shotgun (WGS) entry which is preliminary data.</text>
</comment>
<evidence type="ECO:0000256" key="7">
    <source>
        <dbReference type="SAM" id="MobiDB-lite"/>
    </source>
</evidence>
<keyword evidence="5 6" id="KW-0449">Lipoprotein</keyword>
<dbReference type="NCBIfam" id="NF010141">
    <property type="entry name" value="PRK13616.1"/>
    <property type="match status" value="1"/>
</dbReference>
<sequence>MSRGPRTWQRAGVSRLRVVIGLLLVSVLALSGCANLPDSSAPQALGTIDHAPTSVGPVTPVAGHDPDLLVRNFLTATANPANRHQQAREYLSPAASLNWDDSAGTAIVESPDTLRESLTGDTATYRIRARKLGELGADGSFRAQDNTYETRVELTKVGDEWRINQVEPGVVVDSAAFYKAYRRYSLYFANTPGTSMVPDLRWISTSKDQLTQRLLALLSEGAQPSLAPAVHNVLAAPISLRGGITKANGSADGVGMGLGGVRIDFTGASTLDARSKELLAAQVVLTLAGADILGPYVLLADGKPLDDRYANTGWSLDDVNAMNPKTPTADRTGLHALRDGTLVTVDTAKGHVTPTPGYFGTAHNLQSVGLSDDGQLVAAVADSGEPAPKPERTLVIGSYDGSTTFSVVQGDTFTRPSWTSDGGAVWTVINGTKVVRVVHDRATGNVSRQDVDSSTLTVGEPNSTDPVPRLPITDLRISRDGTRAAIIAGGKVYLAVVVAHPDGKYSLVSPQPVAVDLSTTAVSIDWSSPDTLVIAREGDVNPVESVYIDGSDLTQLSSQNLTPPVRLVSVASDTFYVADSRAVMQLQSTDPAADRFWREVQGLGTNVLPVLPG</sequence>
<evidence type="ECO:0000256" key="4">
    <source>
        <dbReference type="ARBA" id="ARBA00023139"/>
    </source>
</evidence>
<comment type="subcellular location">
    <subcellularLocation>
        <location evidence="6">Cell membrane</location>
        <topology evidence="6">Lipid-anchor</topology>
    </subcellularLocation>
</comment>